<dbReference type="GO" id="GO:0006364">
    <property type="term" value="P:rRNA processing"/>
    <property type="evidence" value="ECO:0007669"/>
    <property type="project" value="UniProtKB-KW"/>
</dbReference>
<comment type="subcellular location">
    <subcellularLocation>
        <location evidence="1">Nucleus</location>
        <location evidence="1">Nucleolus</location>
    </subcellularLocation>
</comment>
<dbReference type="InterPro" id="IPR000629">
    <property type="entry name" value="RNA-helicase_DEAD-box_CS"/>
</dbReference>
<evidence type="ECO:0000256" key="2">
    <source>
        <dbReference type="ARBA" id="ARBA00022552"/>
    </source>
</evidence>
<dbReference type="CDD" id="cd17956">
    <property type="entry name" value="DEADc_DDX51"/>
    <property type="match status" value="1"/>
</dbReference>
<dbReference type="Pfam" id="PF10276">
    <property type="entry name" value="zf-CHCC"/>
    <property type="match status" value="1"/>
</dbReference>
<keyword evidence="13" id="KW-1185">Reference proteome</keyword>
<dbReference type="GO" id="GO:0005730">
    <property type="term" value="C:nucleolus"/>
    <property type="evidence" value="ECO:0007669"/>
    <property type="project" value="UniProtKB-SubCell"/>
</dbReference>
<dbReference type="GO" id="GO:0003724">
    <property type="term" value="F:RNA helicase activity"/>
    <property type="evidence" value="ECO:0007669"/>
    <property type="project" value="UniProtKB-EC"/>
</dbReference>
<proteinExistence type="inferred from homology"/>
<evidence type="ECO:0000313" key="12">
    <source>
        <dbReference type="EMBL" id="ERF73536.1"/>
    </source>
</evidence>
<feature type="region of interest" description="Disordered" evidence="9">
    <location>
        <begin position="771"/>
        <end position="790"/>
    </location>
</feature>
<comment type="domain">
    <text evidence="8">The Q motif is unique to and characteristic of the DEAD box family of RNA helicases and controls ATP binding and hydrolysis.</text>
</comment>
<keyword evidence="8" id="KW-0694">RNA-binding</keyword>
<dbReference type="SMART" id="SM00487">
    <property type="entry name" value="DEXDc"/>
    <property type="match status" value="1"/>
</dbReference>
<dbReference type="GO" id="GO:0016787">
    <property type="term" value="F:hydrolase activity"/>
    <property type="evidence" value="ECO:0007669"/>
    <property type="project" value="UniProtKB-KW"/>
</dbReference>
<dbReference type="Gene3D" id="3.40.50.300">
    <property type="entry name" value="P-loop containing nucleotide triphosphate hydrolases"/>
    <property type="match status" value="1"/>
</dbReference>
<evidence type="ECO:0000256" key="6">
    <source>
        <dbReference type="ARBA" id="ARBA00022840"/>
    </source>
</evidence>
<evidence type="ECO:0000256" key="7">
    <source>
        <dbReference type="PROSITE-ProRule" id="PRU00552"/>
    </source>
</evidence>
<dbReference type="InterPro" id="IPR027417">
    <property type="entry name" value="P-loop_NTPase"/>
</dbReference>
<dbReference type="GO" id="GO:0003723">
    <property type="term" value="F:RNA binding"/>
    <property type="evidence" value="ECO:0007669"/>
    <property type="project" value="UniProtKB-UniRule"/>
</dbReference>
<dbReference type="eggNOG" id="KOG0350">
    <property type="taxonomic scope" value="Eukaryota"/>
</dbReference>
<dbReference type="GeneID" id="19242621"/>
<comment type="catalytic activity">
    <reaction evidence="8">
        <text>ATP + H2O = ADP + phosphate + H(+)</text>
        <dbReference type="Rhea" id="RHEA:13065"/>
        <dbReference type="ChEBI" id="CHEBI:15377"/>
        <dbReference type="ChEBI" id="CHEBI:15378"/>
        <dbReference type="ChEBI" id="CHEBI:30616"/>
        <dbReference type="ChEBI" id="CHEBI:43474"/>
        <dbReference type="ChEBI" id="CHEBI:456216"/>
        <dbReference type="EC" id="3.6.4.13"/>
    </reaction>
</comment>
<name>U1GNM7_ENDPU</name>
<feature type="compositionally biased region" description="Polar residues" evidence="9">
    <location>
        <begin position="351"/>
        <end position="364"/>
    </location>
</feature>
<keyword evidence="3 8" id="KW-0547">Nucleotide-binding</keyword>
<feature type="compositionally biased region" description="Basic and acidic residues" evidence="9">
    <location>
        <begin position="244"/>
        <end position="284"/>
    </location>
</feature>
<feature type="short sequence motif" description="Q motif" evidence="7">
    <location>
        <begin position="483"/>
        <end position="511"/>
    </location>
</feature>
<accession>U1GNM7</accession>
<evidence type="ECO:0000256" key="9">
    <source>
        <dbReference type="SAM" id="MobiDB-lite"/>
    </source>
</evidence>
<evidence type="ECO:0000256" key="8">
    <source>
        <dbReference type="RuleBase" id="RU365068"/>
    </source>
</evidence>
<dbReference type="PANTHER" id="PTHR24031">
    <property type="entry name" value="RNA HELICASE"/>
    <property type="match status" value="1"/>
</dbReference>
<dbReference type="OrthoDB" id="3370at2759"/>
<keyword evidence="2" id="KW-0698">rRNA processing</keyword>
<comment type="similarity">
    <text evidence="8">Belongs to the DEAD box helicase family.</text>
</comment>
<keyword evidence="5 8" id="KW-0347">Helicase</keyword>
<dbReference type="PROSITE" id="PS51195">
    <property type="entry name" value="Q_MOTIF"/>
    <property type="match status" value="1"/>
</dbReference>
<comment type="function">
    <text evidence="8">RNA helicase.</text>
</comment>
<reference evidence="13" key="1">
    <citation type="journal article" date="2014" name="BMC Genomics">
        <title>Genome characteristics reveal the impact of lichenization on lichen-forming fungus Endocarpon pusillum Hedwig (Verrucariales, Ascomycota).</title>
        <authorList>
            <person name="Wang Y.-Y."/>
            <person name="Liu B."/>
            <person name="Zhang X.-Y."/>
            <person name="Zhou Q.-M."/>
            <person name="Zhang T."/>
            <person name="Li H."/>
            <person name="Yu Y.-F."/>
            <person name="Zhang X.-L."/>
            <person name="Hao X.-Y."/>
            <person name="Wang M."/>
            <person name="Wang L."/>
            <person name="Wei J.-C."/>
        </authorList>
    </citation>
    <scope>NUCLEOTIDE SEQUENCE [LARGE SCALE GENOMIC DNA]</scope>
    <source>
        <strain evidence="13">Z07020 / HMAS-L-300199</strain>
    </source>
</reference>
<dbReference type="InterPro" id="IPR014001">
    <property type="entry name" value="Helicase_ATP-bd"/>
</dbReference>
<feature type="domain" description="Helicase ATP-binding" evidence="10">
    <location>
        <begin position="519"/>
        <end position="760"/>
    </location>
</feature>
<feature type="domain" description="DEAD-box RNA helicase Q" evidence="11">
    <location>
        <begin position="483"/>
        <end position="511"/>
    </location>
</feature>
<evidence type="ECO:0000256" key="5">
    <source>
        <dbReference type="ARBA" id="ARBA00022806"/>
    </source>
</evidence>
<dbReference type="HOGENOM" id="CLU_003041_15_2_1"/>
<dbReference type="EC" id="3.6.4.13" evidence="8"/>
<dbReference type="InterPro" id="IPR011545">
    <property type="entry name" value="DEAD/DEAH_box_helicase_dom"/>
</dbReference>
<dbReference type="Gene3D" id="2.60.260.40">
    <property type="entry name" value="q5lls5 like domains"/>
    <property type="match status" value="1"/>
</dbReference>
<evidence type="ECO:0000256" key="4">
    <source>
        <dbReference type="ARBA" id="ARBA00022801"/>
    </source>
</evidence>
<dbReference type="AlphaFoldDB" id="U1GNM7"/>
<dbReference type="Proteomes" id="UP000019373">
    <property type="component" value="Unassembled WGS sequence"/>
</dbReference>
<dbReference type="PROSITE" id="PS51192">
    <property type="entry name" value="HELICASE_ATP_BIND_1"/>
    <property type="match status" value="1"/>
</dbReference>
<evidence type="ECO:0000256" key="1">
    <source>
        <dbReference type="ARBA" id="ARBA00004604"/>
    </source>
</evidence>
<dbReference type="Pfam" id="PF00270">
    <property type="entry name" value="DEAD"/>
    <property type="match status" value="2"/>
</dbReference>
<dbReference type="FunFam" id="2.60.260.40:FF:000003">
    <property type="entry name" value="NADH dehydrogenase [ubiquinone] iron-sulfur protein 6, mitochondrial"/>
    <property type="match status" value="1"/>
</dbReference>
<dbReference type="InterPro" id="IPR019401">
    <property type="entry name" value="Znf_CHCC"/>
</dbReference>
<dbReference type="eggNOG" id="KOG3456">
    <property type="taxonomic scope" value="Eukaryota"/>
</dbReference>
<keyword evidence="6 8" id="KW-0067">ATP-binding</keyword>
<evidence type="ECO:0000259" key="10">
    <source>
        <dbReference type="PROSITE" id="PS51192"/>
    </source>
</evidence>
<feature type="region of interest" description="Disordered" evidence="9">
    <location>
        <begin position="224"/>
        <end position="472"/>
    </location>
</feature>
<feature type="compositionally biased region" description="Polar residues" evidence="9">
    <location>
        <begin position="387"/>
        <end position="407"/>
    </location>
</feature>
<evidence type="ECO:0000259" key="11">
    <source>
        <dbReference type="PROSITE" id="PS51195"/>
    </source>
</evidence>
<dbReference type="GO" id="GO:0005524">
    <property type="term" value="F:ATP binding"/>
    <property type="evidence" value="ECO:0007669"/>
    <property type="project" value="UniProtKB-UniRule"/>
</dbReference>
<evidence type="ECO:0000256" key="3">
    <source>
        <dbReference type="ARBA" id="ARBA00022741"/>
    </source>
</evidence>
<sequence length="909" mass="99981">MILSVRSGAASAVRRIVRPSTRGFIAAPSLFSGEVKIQANDPSPKPAPQNVSETNALEIDAGGARDAPLQELPEDGEKRRVMQAPNRATKWSPSQQPREMAMRGPRFEQVIMEWQPRPLAAIELIHKQPVRWTHSSKVVCDGGGGPLGHPRIFINVDKPQVVPCTYCGLPYAHEHHRKYLESLPSTPYPLKPLGDPAELNLIPRTVDDATLMAPFYSRYVPNSGASAAKPANLSSPLPSKKRKLGDEQDGLRQDIKIRKKTIREQPQDVQKEVVRTKDSTDRSKTLFKSSSDSSENIPQEVGRVNGSLEAGDNGDESSALEEQSVKVQKKKEKKRRRNSPRAQPEDEALNVSRTTQDPNQQGSEVDNGVKAESGKEKKKKRQKTKNVTETVSGDNEQTSTQQDQHGTLRSKFEKATKNTVRNAPRLEHDTGQQQDENPELPELHGLEPLPQPPPAAESDEKPTFSSLPPWLANPLRADSGQSVDFSSLGLDPIVLQNIKKQGLETTFPVQSAVIPILTDGPNRHQGDVCISAATGSGKTLAYVLPMVQHLKTLATTKLRGLIVVPTRELVRQARETCEACAAGTNVKIATAVGSKSLHDEQENLVETYQIYDPDEYRKQQDAPVDWSKVDLEDLLTELDNETEAVVDFVVKYRSKVDVLICTPGRLVDHMRFTKGFTLNDVQWLIIDEADRLLNESFQEWTEIVVPALQSRAAHILQDNILRRMRLEIPERVVQKVILSATMTQDISKLNSLKMRNPKLVVVGDVKAPADPETIDASAPEPPGDESSTFNLPSTLLEYAVPVGDGAEKPLYLLELLRTKVNVFDLDNAEGTRSGAAEDEDETCTSDSSASDSDSISSSTSSSTSSSPYLPGTQKPKRSSEASTSESSYQNTALIFTRSTSSATRLARSS</sequence>
<feature type="region of interest" description="Disordered" evidence="9">
    <location>
        <begin position="60"/>
        <end position="100"/>
    </location>
</feature>
<dbReference type="PROSITE" id="PS00039">
    <property type="entry name" value="DEAD_ATP_HELICASE"/>
    <property type="match status" value="1"/>
</dbReference>
<dbReference type="InterPro" id="IPR014014">
    <property type="entry name" value="RNA_helicase_DEAD_Q_motif"/>
</dbReference>
<organism evidence="12 13">
    <name type="scientific">Endocarpon pusillum (strain Z07020 / HMAS-L-300199)</name>
    <name type="common">Lichen-forming fungus</name>
    <dbReference type="NCBI Taxonomy" id="1263415"/>
    <lineage>
        <taxon>Eukaryota</taxon>
        <taxon>Fungi</taxon>
        <taxon>Dikarya</taxon>
        <taxon>Ascomycota</taxon>
        <taxon>Pezizomycotina</taxon>
        <taxon>Eurotiomycetes</taxon>
        <taxon>Chaetothyriomycetidae</taxon>
        <taxon>Verrucariales</taxon>
        <taxon>Verrucariaceae</taxon>
        <taxon>Endocarpon</taxon>
    </lineage>
</organism>
<feature type="region of interest" description="Disordered" evidence="9">
    <location>
        <begin position="830"/>
        <end position="893"/>
    </location>
</feature>
<gene>
    <name evidence="12" type="ORF">EPUS_07741</name>
</gene>
<dbReference type="RefSeq" id="XP_007800837.1">
    <property type="nucleotide sequence ID" value="XM_007802646.1"/>
</dbReference>
<dbReference type="SUPFAM" id="SSF52540">
    <property type="entry name" value="P-loop containing nucleoside triphosphate hydrolases"/>
    <property type="match status" value="1"/>
</dbReference>
<keyword evidence="4 8" id="KW-0378">Hydrolase</keyword>
<evidence type="ECO:0000313" key="13">
    <source>
        <dbReference type="Proteomes" id="UP000019373"/>
    </source>
</evidence>
<feature type="compositionally biased region" description="Low complexity" evidence="9">
    <location>
        <begin position="844"/>
        <end position="866"/>
    </location>
</feature>
<protein>
    <recommendedName>
        <fullName evidence="8">ATP-dependent RNA helicase</fullName>
        <ecNumber evidence="8">3.6.4.13</ecNumber>
    </recommendedName>
</protein>
<feature type="compositionally biased region" description="Basic residues" evidence="9">
    <location>
        <begin position="327"/>
        <end position="339"/>
    </location>
</feature>
<dbReference type="EMBL" id="KE720948">
    <property type="protein sequence ID" value="ERF73536.1"/>
    <property type="molecule type" value="Genomic_DNA"/>
</dbReference>